<reference evidence="3" key="2">
    <citation type="submission" date="2021-01" db="EMBL/GenBank/DDBJ databases">
        <title>Pan-genome distribution and transcriptional activeness of fungal secondary metabolism genes in Aspergillus section Fumigati.</title>
        <authorList>
            <person name="Takahashi H."/>
            <person name="Umemura M."/>
            <person name="Ninomiya A."/>
            <person name="Kusuya Y."/>
            <person name="Urayama S."/>
            <person name="Shimizu M."/>
            <person name="Watanabe A."/>
            <person name="Kamei K."/>
            <person name="Yaguchi T."/>
            <person name="Hagiwara D."/>
        </authorList>
    </citation>
    <scope>NUCLEOTIDE SEQUENCE</scope>
    <source>
        <strain evidence="3">IFM 46973</strain>
    </source>
</reference>
<dbReference type="FunFam" id="2.60.40.10:FF:002459">
    <property type="entry name" value="Phosphatase family protein (AFU_orthologue AFUA_5G07860)"/>
    <property type="match status" value="1"/>
</dbReference>
<feature type="compositionally biased region" description="Acidic residues" evidence="1">
    <location>
        <begin position="487"/>
        <end position="500"/>
    </location>
</feature>
<evidence type="ECO:0000259" key="2">
    <source>
        <dbReference type="SMART" id="SM00128"/>
    </source>
</evidence>
<dbReference type="InterPro" id="IPR013783">
    <property type="entry name" value="Ig-like_fold"/>
</dbReference>
<name>A0A8E0V2I3_9EURO</name>
<dbReference type="SMART" id="SM00128">
    <property type="entry name" value="IPPc"/>
    <property type="match status" value="1"/>
</dbReference>
<feature type="region of interest" description="Disordered" evidence="1">
    <location>
        <begin position="454"/>
        <end position="517"/>
    </location>
</feature>
<gene>
    <name evidence="3" type="ORF">Aud_006108</name>
</gene>
<dbReference type="PANTHER" id="PTHR11200">
    <property type="entry name" value="INOSITOL 5-PHOSPHATASE"/>
    <property type="match status" value="1"/>
</dbReference>
<organism evidence="3 4">
    <name type="scientific">Aspergillus udagawae</name>
    <dbReference type="NCBI Taxonomy" id="91492"/>
    <lineage>
        <taxon>Eukaryota</taxon>
        <taxon>Fungi</taxon>
        <taxon>Dikarya</taxon>
        <taxon>Ascomycota</taxon>
        <taxon>Pezizomycotina</taxon>
        <taxon>Eurotiomycetes</taxon>
        <taxon>Eurotiomycetidae</taxon>
        <taxon>Eurotiales</taxon>
        <taxon>Aspergillaceae</taxon>
        <taxon>Aspergillus</taxon>
        <taxon>Aspergillus subgen. Fumigati</taxon>
    </lineage>
</organism>
<dbReference type="GO" id="GO:0046856">
    <property type="term" value="P:phosphatidylinositol dephosphorylation"/>
    <property type="evidence" value="ECO:0007669"/>
    <property type="project" value="InterPro"/>
</dbReference>
<evidence type="ECO:0000313" key="3">
    <source>
        <dbReference type="EMBL" id="GIC89684.1"/>
    </source>
</evidence>
<feature type="region of interest" description="Disordered" evidence="1">
    <location>
        <begin position="97"/>
        <end position="131"/>
    </location>
</feature>
<feature type="region of interest" description="Disordered" evidence="1">
    <location>
        <begin position="940"/>
        <end position="984"/>
    </location>
</feature>
<dbReference type="PANTHER" id="PTHR11200:SF300">
    <property type="entry name" value="TYPE II INOSITOL 1,4,5-TRISPHOSPHATE 5-PHOSPHATASE"/>
    <property type="match status" value="1"/>
</dbReference>
<dbReference type="InterPro" id="IPR000300">
    <property type="entry name" value="IPPc"/>
</dbReference>
<dbReference type="RefSeq" id="XP_043146950.1">
    <property type="nucleotide sequence ID" value="XM_043291015.1"/>
</dbReference>
<dbReference type="AlphaFoldDB" id="A0A8E0V2I3"/>
<dbReference type="Proteomes" id="UP000036893">
    <property type="component" value="Unassembled WGS sequence"/>
</dbReference>
<dbReference type="InterPro" id="IPR046985">
    <property type="entry name" value="IP5"/>
</dbReference>
<dbReference type="Gene3D" id="3.60.10.10">
    <property type="entry name" value="Endonuclease/exonuclease/phosphatase"/>
    <property type="match status" value="1"/>
</dbReference>
<sequence>MSSNTDQSGSQPPVSAIPGGYQSDSGSSSSGRHPDERHDPFALPKAVKARKSEYTREQTLRVKVGTWNVAAIRGTEEDIGKWFVERKGICEQLSGLKLQDPRDMSDGTDWGPGDDASKDAQVGQPKRKGFLKLPPYEPEKVGLYVLGLQEVVDVSSAAEALRPYVDPGPSNKWKAALEKALPEGFQLVSETQLVGLMLLIYAAPSVVESISSVSSTNVGTGLLGYMGNKGAVATRLLLGETTCLVFINSHLSAGSDKSSLERRNWDASQIVGRAKFDPIDPDKGLREDPGDSIGGEDFAFWFGDLNYRLEDIPGGDVRQVLARHTENEYDKRHMPSHHVEGEVQSSPMVGVEHDNKLEESFPTLSDEDIDPHTDPSSLQTTIASLLPHDQLRMQQKKNKAFHDGWREGDITFLPTYKYDVGSVARFDSSEKHRGPSWCDRILYRTRHDRLRHEKLVQEAEKSRKRDEEMKARGLDKAAADDNVLFDYDPDVDGADSGDEYDPNKDKSSDSASVSSDSDKDECCRLEYYVSHQGILSSDHKPLTAGFTIKYEAVDPYLKAKVHQEVVRELDKAENESRPGLTIVVDTHGEDPRKSSTDPNAVDFGDVSFDIPITRSLTVANTSGVPATFRLERPDHSSEQKTPSWLEYEIEAPTHHEEDKKRKTNERTLFPGELANIDITAHVHDIEHVRLLNKGQLKLEDILVLRVTGGRDHFISAYGQWLPTCFGRSVEELTMMPEAGARSLLKRDKSEKERDHDETGRLSAPRELFRLTEAISEQSERAIAEWGMTKGDFDEELPPWAKDQGAGWPFDPDTWTLTDKEQRSRHLASVREALDTNQDFRSIFAPEVTSLHRLELLCETLLAFLRSLRDGIVTAPIWEKMEQQMVTRERTKSPPLSWDETQAWVLETLAYSPAHSVSFTFVTFMLAHIANEIAPLPSTAPALPEISNQQHQDKKRDSVLSTRSGQPPDPTAAETAASVSGGSVKRRPRVLTASSLSGLQANASHRRQAVETALSSIFASALISASTVPSKDKERRALEERKRSIIEPFLKTVGVDNMGPSGGAP</sequence>
<dbReference type="GO" id="GO:0004439">
    <property type="term" value="F:phosphatidylinositol-4,5-bisphosphate 5-phosphatase activity"/>
    <property type="evidence" value="ECO:0007669"/>
    <property type="project" value="TreeGrafter"/>
</dbReference>
<feature type="domain" description="Inositol polyphosphate-related phosphatase" evidence="2">
    <location>
        <begin position="58"/>
        <end position="483"/>
    </location>
</feature>
<evidence type="ECO:0000313" key="4">
    <source>
        <dbReference type="Proteomes" id="UP000036893"/>
    </source>
</evidence>
<feature type="region of interest" description="Disordered" evidence="1">
    <location>
        <begin position="1"/>
        <end position="55"/>
    </location>
</feature>
<proteinExistence type="predicted"/>
<reference evidence="3" key="1">
    <citation type="journal article" date="2015" name="Genome Announc.">
        <title>Draft Genome Sequence of the Pathogenic Filamentous Fungus Aspergillus udagawae Strain IFM 46973T.</title>
        <authorList>
            <person name="Kusuya Y."/>
            <person name="Takahashi-Nakaguchi A."/>
            <person name="Takahashi H."/>
            <person name="Yaguchi T."/>
        </authorList>
    </citation>
    <scope>NUCLEOTIDE SEQUENCE</scope>
    <source>
        <strain evidence="3">IFM 46973</strain>
    </source>
</reference>
<feature type="compositionally biased region" description="Basic and acidic residues" evidence="1">
    <location>
        <begin position="744"/>
        <end position="759"/>
    </location>
</feature>
<dbReference type="EMBL" id="BBXM02000004">
    <property type="protein sequence ID" value="GIC89684.1"/>
    <property type="molecule type" value="Genomic_DNA"/>
</dbReference>
<feature type="compositionally biased region" description="Polar residues" evidence="1">
    <location>
        <begin position="1"/>
        <end position="13"/>
    </location>
</feature>
<feature type="region of interest" description="Disordered" evidence="1">
    <location>
        <begin position="742"/>
        <end position="762"/>
    </location>
</feature>
<feature type="compositionally biased region" description="Basic and acidic residues" evidence="1">
    <location>
        <begin position="454"/>
        <end position="479"/>
    </location>
</feature>
<dbReference type="Pfam" id="PF21310">
    <property type="entry name" value="OCRL-like_ASH"/>
    <property type="match status" value="1"/>
</dbReference>
<evidence type="ECO:0000256" key="1">
    <source>
        <dbReference type="SAM" id="MobiDB-lite"/>
    </source>
</evidence>
<feature type="compositionally biased region" description="Low complexity" evidence="1">
    <location>
        <begin position="19"/>
        <end position="31"/>
    </location>
</feature>
<dbReference type="SUPFAM" id="SSF56219">
    <property type="entry name" value="DNase I-like"/>
    <property type="match status" value="1"/>
</dbReference>
<dbReference type="GeneID" id="66993585"/>
<accession>A0A8E0V2I3</accession>
<protein>
    <recommendedName>
        <fullName evidence="2">Inositol polyphosphate-related phosphatase domain-containing protein</fullName>
    </recommendedName>
</protein>
<dbReference type="InterPro" id="IPR048869">
    <property type="entry name" value="OCRL-1_2_ASH"/>
</dbReference>
<dbReference type="Pfam" id="PF22669">
    <property type="entry name" value="Exo_endo_phos2"/>
    <property type="match status" value="2"/>
</dbReference>
<dbReference type="Gene3D" id="2.60.40.10">
    <property type="entry name" value="Immunoglobulins"/>
    <property type="match status" value="1"/>
</dbReference>
<comment type="caution">
    <text evidence="3">The sequence shown here is derived from an EMBL/GenBank/DDBJ whole genome shotgun (WGS) entry which is preliminary data.</text>
</comment>
<dbReference type="InterPro" id="IPR036691">
    <property type="entry name" value="Endo/exonu/phosph_ase_sf"/>
</dbReference>